<dbReference type="OrthoDB" id="1925287at2759"/>
<dbReference type="PROSITE" id="PS51620">
    <property type="entry name" value="SAM_TRM61"/>
    <property type="match status" value="1"/>
</dbReference>
<dbReference type="HOGENOM" id="CLU_025402_4_1_1"/>
<dbReference type="GO" id="GO:0005634">
    <property type="term" value="C:nucleus"/>
    <property type="evidence" value="ECO:0007669"/>
    <property type="project" value="UniProtKB-SubCell"/>
</dbReference>
<evidence type="ECO:0000256" key="6">
    <source>
        <dbReference type="ARBA" id="ARBA00022694"/>
    </source>
</evidence>
<keyword evidence="5" id="KW-0949">S-adenosyl-L-methionine</keyword>
<dbReference type="GO" id="GO:0160107">
    <property type="term" value="F:tRNA (adenine(58)-N1)-methyltransferase activity"/>
    <property type="evidence" value="ECO:0007669"/>
    <property type="project" value="UniProtKB-EC"/>
</dbReference>
<evidence type="ECO:0000256" key="5">
    <source>
        <dbReference type="ARBA" id="ARBA00022691"/>
    </source>
</evidence>
<dbReference type="PANTHER" id="PTHR12133">
    <property type="entry name" value="TRNA (ADENINE(58)-N(1))-METHYLTRANSFERASE"/>
    <property type="match status" value="1"/>
</dbReference>
<dbReference type="Gene3D" id="3.40.50.150">
    <property type="entry name" value="Vaccinia Virus protein VP39"/>
    <property type="match status" value="1"/>
</dbReference>
<dbReference type="InterPro" id="IPR029063">
    <property type="entry name" value="SAM-dependent_MTases_sf"/>
</dbReference>
<keyword evidence="4" id="KW-0808">Transferase</keyword>
<evidence type="ECO:0000256" key="3">
    <source>
        <dbReference type="ARBA" id="ARBA00022603"/>
    </source>
</evidence>
<name>N6UL78_DENPD</name>
<dbReference type="Pfam" id="PF08704">
    <property type="entry name" value="GCD14"/>
    <property type="match status" value="1"/>
</dbReference>
<dbReference type="OMA" id="ASCIGKF"/>
<evidence type="ECO:0000256" key="2">
    <source>
        <dbReference type="ARBA" id="ARBA00012796"/>
    </source>
</evidence>
<proteinExistence type="predicted"/>
<evidence type="ECO:0000256" key="8">
    <source>
        <dbReference type="ARBA" id="ARBA00048481"/>
    </source>
</evidence>
<protein>
    <recommendedName>
        <fullName evidence="2">tRNA (adenine(58)-N(1))-methyltransferase</fullName>
        <ecNumber evidence="2">2.1.1.220</ecNumber>
    </recommendedName>
</protein>
<sequence>MGIYFATDSRVVWTITLPHRTQIIYTPDISIIIMQLELRPGSVLIESGTGSGSLSHAFIRAVKPHGHLYTFDFHEVRSKTAREEFDDHGLGQYVTVDHRDVCATGFGGNLIGKADAVFLDLPHPWLAVPHAIYSLKQTGGRICSFSPCIEQVQKTCSELSKLGFQEIETMEVLQTQYNVQTRQIPVLDLDFLKTAKSDATEKKEKEVHKTLTAIPPAQQPGHTGYLTFATLYPIKALDSWTKTTKLIFWKGHLKRYRFEAPKLLYSFELTCCLAALTKPSLLVTVIACILSPNIKMVNDR</sequence>
<evidence type="ECO:0000313" key="9">
    <source>
        <dbReference type="EMBL" id="ENN82495.1"/>
    </source>
</evidence>
<evidence type="ECO:0000256" key="7">
    <source>
        <dbReference type="ARBA" id="ARBA00023242"/>
    </source>
</evidence>
<keyword evidence="7" id="KW-0539">Nucleus</keyword>
<dbReference type="GO" id="GO:0030488">
    <property type="term" value="P:tRNA methylation"/>
    <property type="evidence" value="ECO:0007669"/>
    <property type="project" value="InterPro"/>
</dbReference>
<dbReference type="EMBL" id="KB738728">
    <property type="protein sequence ID" value="ENN82495.1"/>
    <property type="molecule type" value="Genomic_DNA"/>
</dbReference>
<organism evidence="9">
    <name type="scientific">Dendroctonus ponderosae</name>
    <name type="common">Mountain pine beetle</name>
    <dbReference type="NCBI Taxonomy" id="77166"/>
    <lineage>
        <taxon>Eukaryota</taxon>
        <taxon>Metazoa</taxon>
        <taxon>Ecdysozoa</taxon>
        <taxon>Arthropoda</taxon>
        <taxon>Hexapoda</taxon>
        <taxon>Insecta</taxon>
        <taxon>Pterygota</taxon>
        <taxon>Neoptera</taxon>
        <taxon>Endopterygota</taxon>
        <taxon>Coleoptera</taxon>
        <taxon>Polyphaga</taxon>
        <taxon>Cucujiformia</taxon>
        <taxon>Curculionidae</taxon>
        <taxon>Scolytinae</taxon>
        <taxon>Dendroctonus</taxon>
    </lineage>
</organism>
<accession>N6UL78</accession>
<comment type="subcellular location">
    <subcellularLocation>
        <location evidence="1">Nucleus</location>
    </subcellularLocation>
</comment>
<keyword evidence="3" id="KW-0489">Methyltransferase</keyword>
<dbReference type="GO" id="GO:0031515">
    <property type="term" value="C:tRNA (m1A) methyltransferase complex"/>
    <property type="evidence" value="ECO:0007669"/>
    <property type="project" value="InterPro"/>
</dbReference>
<keyword evidence="6" id="KW-0819">tRNA processing</keyword>
<dbReference type="InterPro" id="IPR049470">
    <property type="entry name" value="TRM61_C"/>
</dbReference>
<gene>
    <name evidence="9" type="ORF">YQE_01130</name>
</gene>
<dbReference type="InterPro" id="IPR014816">
    <property type="entry name" value="tRNA_MeTrfase_Gcd14"/>
</dbReference>
<dbReference type="PANTHER" id="PTHR12133:SF2">
    <property type="entry name" value="TRNA (ADENINE(58)-N(1))-METHYLTRANSFERASE CATALYTIC SUBUNIT TRMT61A"/>
    <property type="match status" value="1"/>
</dbReference>
<comment type="catalytic activity">
    <reaction evidence="8">
        <text>an adenosine in mRNA + S-adenosyl-L-methionine = an N(1)-methyladenosine in mRNA + S-adenosyl-L-homocysteine + H(+)</text>
        <dbReference type="Rhea" id="RHEA:55392"/>
        <dbReference type="Rhea" id="RHEA-COMP:12414"/>
        <dbReference type="Rhea" id="RHEA-COMP:12415"/>
        <dbReference type="ChEBI" id="CHEBI:15378"/>
        <dbReference type="ChEBI" id="CHEBI:57856"/>
        <dbReference type="ChEBI" id="CHEBI:59789"/>
        <dbReference type="ChEBI" id="CHEBI:74411"/>
        <dbReference type="ChEBI" id="CHEBI:74491"/>
    </reaction>
</comment>
<dbReference type="AlphaFoldDB" id="N6UL78"/>
<dbReference type="EC" id="2.1.1.220" evidence="2"/>
<dbReference type="SUPFAM" id="SSF53335">
    <property type="entry name" value="S-adenosyl-L-methionine-dependent methyltransferases"/>
    <property type="match status" value="1"/>
</dbReference>
<reference evidence="9" key="1">
    <citation type="journal article" date="2013" name="Genome Biol.">
        <title>Draft genome of the mountain pine beetle, Dendroctonus ponderosae Hopkins, a major forest pest.</title>
        <authorList>
            <person name="Keeling C.I."/>
            <person name="Yuen M.M."/>
            <person name="Liao N.Y."/>
            <person name="Docking T.R."/>
            <person name="Chan S.K."/>
            <person name="Taylor G.A."/>
            <person name="Palmquist D.L."/>
            <person name="Jackman S.D."/>
            <person name="Nguyen A."/>
            <person name="Li M."/>
            <person name="Henderson H."/>
            <person name="Janes J.K."/>
            <person name="Zhao Y."/>
            <person name="Pandoh P."/>
            <person name="Moore R."/>
            <person name="Sperling F.A."/>
            <person name="Huber D.P."/>
            <person name="Birol I."/>
            <person name="Jones S.J."/>
            <person name="Bohlmann J."/>
        </authorList>
    </citation>
    <scope>NUCLEOTIDE SEQUENCE</scope>
</reference>
<feature type="non-terminal residue" evidence="9">
    <location>
        <position position="1"/>
    </location>
</feature>
<dbReference type="FunFam" id="3.40.50.150:FF:000247">
    <property type="entry name" value="tRNA (adenine(58)-N(1))-methyltransferase catalytic subunit TRM61"/>
    <property type="match status" value="1"/>
</dbReference>
<evidence type="ECO:0000256" key="1">
    <source>
        <dbReference type="ARBA" id="ARBA00004123"/>
    </source>
</evidence>
<evidence type="ECO:0000256" key="4">
    <source>
        <dbReference type="ARBA" id="ARBA00022679"/>
    </source>
</evidence>